<dbReference type="SUPFAM" id="SSF56935">
    <property type="entry name" value="Porins"/>
    <property type="match status" value="1"/>
</dbReference>
<dbReference type="Gene3D" id="2.40.170.20">
    <property type="entry name" value="TonB-dependent receptor, beta-barrel domain"/>
    <property type="match status" value="1"/>
</dbReference>
<dbReference type="PANTHER" id="PTHR30442:SF0">
    <property type="entry name" value="FE(3+) DICITRATE TRANSPORT PROTEIN FECA"/>
    <property type="match status" value="1"/>
</dbReference>
<dbReference type="GO" id="GO:0033214">
    <property type="term" value="P:siderophore-iron import into cell"/>
    <property type="evidence" value="ECO:0007669"/>
    <property type="project" value="TreeGrafter"/>
</dbReference>
<evidence type="ECO:0000313" key="11">
    <source>
        <dbReference type="Proteomes" id="UP000585721"/>
    </source>
</evidence>
<evidence type="ECO:0000256" key="5">
    <source>
        <dbReference type="ARBA" id="ARBA00023077"/>
    </source>
</evidence>
<comment type="subcellular location">
    <subcellularLocation>
        <location evidence="1 8">Cell outer membrane</location>
        <topology evidence="1 8">Multi-pass membrane protein</topology>
    </subcellularLocation>
</comment>
<evidence type="ECO:0000256" key="6">
    <source>
        <dbReference type="ARBA" id="ARBA00023136"/>
    </source>
</evidence>
<evidence type="ECO:0000256" key="1">
    <source>
        <dbReference type="ARBA" id="ARBA00004571"/>
    </source>
</evidence>
<keyword evidence="5" id="KW-0798">TonB box</keyword>
<comment type="similarity">
    <text evidence="8">Belongs to the TonB-dependent receptor family.</text>
</comment>
<keyword evidence="2 8" id="KW-0813">Transport</keyword>
<keyword evidence="3 8" id="KW-1134">Transmembrane beta strand</keyword>
<keyword evidence="7 8" id="KW-0998">Cell outer membrane</keyword>
<reference evidence="10 11" key="1">
    <citation type="submission" date="2020-08" db="EMBL/GenBank/DDBJ databases">
        <title>Genomic Encyclopedia of Type Strains, Phase IV (KMG-IV): sequencing the most valuable type-strain genomes for metagenomic binning, comparative biology and taxonomic classification.</title>
        <authorList>
            <person name="Goeker M."/>
        </authorList>
    </citation>
    <scope>NUCLEOTIDE SEQUENCE [LARGE SCALE GENOMIC DNA]</scope>
    <source>
        <strain evidence="10 11">DSM 22975</strain>
    </source>
</reference>
<evidence type="ECO:0000259" key="9">
    <source>
        <dbReference type="Pfam" id="PF00593"/>
    </source>
</evidence>
<protein>
    <submittedName>
        <fullName evidence="10">Outer membrane receptor for Fe3+-dicitrate</fullName>
    </submittedName>
</protein>
<dbReference type="EMBL" id="JACHGR010000005">
    <property type="protein sequence ID" value="MBB6055839.1"/>
    <property type="molecule type" value="Genomic_DNA"/>
</dbReference>
<proteinExistence type="inferred from homology"/>
<dbReference type="InterPro" id="IPR039426">
    <property type="entry name" value="TonB-dep_rcpt-like"/>
</dbReference>
<feature type="domain" description="TonB-dependent receptor-like beta-barrel" evidence="9">
    <location>
        <begin position="3"/>
        <end position="256"/>
    </location>
</feature>
<dbReference type="PROSITE" id="PS52016">
    <property type="entry name" value="TONB_DEPENDENT_REC_3"/>
    <property type="match status" value="1"/>
</dbReference>
<accession>A0A841GD16</accession>
<dbReference type="GO" id="GO:0009279">
    <property type="term" value="C:cell outer membrane"/>
    <property type="evidence" value="ECO:0007669"/>
    <property type="project" value="UniProtKB-SubCell"/>
</dbReference>
<evidence type="ECO:0000256" key="2">
    <source>
        <dbReference type="ARBA" id="ARBA00022448"/>
    </source>
</evidence>
<keyword evidence="6 8" id="KW-0472">Membrane</keyword>
<dbReference type="PANTHER" id="PTHR30442">
    <property type="entry name" value="IRON III DICITRATE TRANSPORT PROTEIN FECA"/>
    <property type="match status" value="1"/>
</dbReference>
<gene>
    <name evidence="10" type="ORF">HNR75_001757</name>
</gene>
<dbReference type="InterPro" id="IPR000531">
    <property type="entry name" value="Beta-barrel_TonB"/>
</dbReference>
<evidence type="ECO:0000256" key="7">
    <source>
        <dbReference type="ARBA" id="ARBA00023237"/>
    </source>
</evidence>
<keyword evidence="10" id="KW-0675">Receptor</keyword>
<evidence type="ECO:0000256" key="3">
    <source>
        <dbReference type="ARBA" id="ARBA00022452"/>
    </source>
</evidence>
<dbReference type="Pfam" id="PF00593">
    <property type="entry name" value="TonB_dep_Rec_b-barrel"/>
    <property type="match status" value="1"/>
</dbReference>
<keyword evidence="4 8" id="KW-0812">Transmembrane</keyword>
<name>A0A841GD16_9GAMM</name>
<evidence type="ECO:0000256" key="4">
    <source>
        <dbReference type="ARBA" id="ARBA00022692"/>
    </source>
</evidence>
<organism evidence="10 11">
    <name type="scientific">Tolumonas osonensis</name>
    <dbReference type="NCBI Taxonomy" id="675874"/>
    <lineage>
        <taxon>Bacteria</taxon>
        <taxon>Pseudomonadati</taxon>
        <taxon>Pseudomonadota</taxon>
        <taxon>Gammaproteobacteria</taxon>
        <taxon>Aeromonadales</taxon>
        <taxon>Aeromonadaceae</taxon>
        <taxon>Tolumonas</taxon>
    </lineage>
</organism>
<dbReference type="Proteomes" id="UP000585721">
    <property type="component" value="Unassembled WGS sequence"/>
</dbReference>
<sequence length="289" mass="31997">MAYYVSDTMHFMDDRFTVTPGVRYEDVRTDYVDQRSGATSDNRATAWLPGLTLGLQASDDVFLFANAQRSLVPVQTAQVIYEGQVANEIAWNYEVGTRWQPLDEVELSATLFRIDYKDQIQFNKAQNIYENLGETRQQGIELENRWQATEKLALGLGYTWLDTEQLSGKNAGKALPNAPRHHVSAESVYKTGPWTASASALYASRSFSDAANTITETANGDAGELPGYTLVNAHLGRDFSLGNGLELNLSGGINNLLDDDAYFRGSDVSPVGRLPMPGRTYVLEGQMKF</sequence>
<keyword evidence="11" id="KW-1185">Reference proteome</keyword>
<dbReference type="AlphaFoldDB" id="A0A841GD16"/>
<evidence type="ECO:0000256" key="8">
    <source>
        <dbReference type="PROSITE-ProRule" id="PRU01360"/>
    </source>
</evidence>
<comment type="caution">
    <text evidence="10">The sequence shown here is derived from an EMBL/GenBank/DDBJ whole genome shotgun (WGS) entry which is preliminary data.</text>
</comment>
<evidence type="ECO:0000313" key="10">
    <source>
        <dbReference type="EMBL" id="MBB6055839.1"/>
    </source>
</evidence>
<dbReference type="InterPro" id="IPR036942">
    <property type="entry name" value="Beta-barrel_TonB_sf"/>
</dbReference>